<keyword evidence="6" id="KW-1133">Transmembrane helix</keyword>
<feature type="transmembrane region" description="Helical" evidence="6">
    <location>
        <begin position="18"/>
        <end position="36"/>
    </location>
</feature>
<dbReference type="Pfam" id="PF13462">
    <property type="entry name" value="Thioredoxin_4"/>
    <property type="match status" value="1"/>
</dbReference>
<dbReference type="SUPFAM" id="SSF52833">
    <property type="entry name" value="Thioredoxin-like"/>
    <property type="match status" value="1"/>
</dbReference>
<keyword evidence="3" id="KW-0560">Oxidoreductase</keyword>
<dbReference type="EMBL" id="VIVN01000039">
    <property type="protein sequence ID" value="TWD86833.1"/>
    <property type="molecule type" value="Genomic_DNA"/>
</dbReference>
<dbReference type="PANTHER" id="PTHR13887">
    <property type="entry name" value="GLUTATHIONE S-TRANSFERASE KAPPA"/>
    <property type="match status" value="1"/>
</dbReference>
<evidence type="ECO:0000256" key="3">
    <source>
        <dbReference type="ARBA" id="ARBA00023002"/>
    </source>
</evidence>
<evidence type="ECO:0000256" key="2">
    <source>
        <dbReference type="ARBA" id="ARBA00022729"/>
    </source>
</evidence>
<dbReference type="RefSeq" id="WP_144568930.1">
    <property type="nucleotide sequence ID" value="NZ_VIVN01000039.1"/>
</dbReference>
<accession>A0A561C6I9</accession>
<keyword evidence="6" id="KW-0472">Membrane</keyword>
<dbReference type="InterPro" id="IPR036249">
    <property type="entry name" value="Thioredoxin-like_sf"/>
</dbReference>
<dbReference type="InterPro" id="IPR012336">
    <property type="entry name" value="Thioredoxin-like_fold"/>
</dbReference>
<comment type="similarity">
    <text evidence="1">Belongs to the thioredoxin family. DsbA subfamily.</text>
</comment>
<proteinExistence type="inferred from homology"/>
<organism evidence="8 9">
    <name type="scientific">Neobacillus bataviensis</name>
    <dbReference type="NCBI Taxonomy" id="220685"/>
    <lineage>
        <taxon>Bacteria</taxon>
        <taxon>Bacillati</taxon>
        <taxon>Bacillota</taxon>
        <taxon>Bacilli</taxon>
        <taxon>Bacillales</taxon>
        <taxon>Bacillaceae</taxon>
        <taxon>Neobacillus</taxon>
    </lineage>
</organism>
<dbReference type="Gene3D" id="3.40.30.10">
    <property type="entry name" value="Glutaredoxin"/>
    <property type="match status" value="1"/>
</dbReference>
<sequence length="228" mass="25885">MSSANKKAKNSKKQSSKFLFWIIGFVTICLVGLIFLSNNAKKEAIDYAGQPFLGEKSAPVKIVEFGDYKCPYCKNFNDSLLPSIEKDLIDTGKASLYFMNYSFINVDSTRSAKFAETVFKELGNDTFWEFHELLYEKQPEDTKAEQMDVYTESFLKDTLSEIVSETEVNKVVNAFKNDEANEAWEKDMSTASKLSITSTPAIYIDGVKFEGNTYNDFKDRVNEAAKEK</sequence>
<evidence type="ECO:0000256" key="5">
    <source>
        <dbReference type="ARBA" id="ARBA00023284"/>
    </source>
</evidence>
<dbReference type="PANTHER" id="PTHR13887:SF14">
    <property type="entry name" value="DISULFIDE BOND FORMATION PROTEIN D"/>
    <property type="match status" value="1"/>
</dbReference>
<comment type="caution">
    <text evidence="8">The sequence shown here is derived from an EMBL/GenBank/DDBJ whole genome shotgun (WGS) entry which is preliminary data.</text>
</comment>
<dbReference type="GO" id="GO:0016491">
    <property type="term" value="F:oxidoreductase activity"/>
    <property type="evidence" value="ECO:0007669"/>
    <property type="project" value="UniProtKB-KW"/>
</dbReference>
<name>A0A561C6I9_9BACI</name>
<feature type="domain" description="Thioredoxin-like fold" evidence="7">
    <location>
        <begin position="49"/>
        <end position="219"/>
    </location>
</feature>
<keyword evidence="6" id="KW-0812">Transmembrane</keyword>
<gene>
    <name evidence="8" type="ORF">FB550_1391</name>
</gene>
<reference evidence="8 9" key="1">
    <citation type="submission" date="2019-06" db="EMBL/GenBank/DDBJ databases">
        <title>Sorghum-associated microbial communities from plants grown in Nebraska, USA.</title>
        <authorList>
            <person name="Schachtman D."/>
        </authorList>
    </citation>
    <scope>NUCLEOTIDE SEQUENCE [LARGE SCALE GENOMIC DNA]</scope>
    <source>
        <strain evidence="8 9">2482</strain>
    </source>
</reference>
<evidence type="ECO:0000256" key="6">
    <source>
        <dbReference type="SAM" id="Phobius"/>
    </source>
</evidence>
<evidence type="ECO:0000256" key="1">
    <source>
        <dbReference type="ARBA" id="ARBA00005791"/>
    </source>
</evidence>
<keyword evidence="4" id="KW-1015">Disulfide bond</keyword>
<evidence type="ECO:0000313" key="8">
    <source>
        <dbReference type="EMBL" id="TWD86833.1"/>
    </source>
</evidence>
<evidence type="ECO:0000313" key="9">
    <source>
        <dbReference type="Proteomes" id="UP000319671"/>
    </source>
</evidence>
<dbReference type="Proteomes" id="UP000319671">
    <property type="component" value="Unassembled WGS sequence"/>
</dbReference>
<keyword evidence="5" id="KW-0676">Redox-active center</keyword>
<dbReference type="AlphaFoldDB" id="A0A561C6I9"/>
<keyword evidence="2" id="KW-0732">Signal</keyword>
<protein>
    <submittedName>
        <fullName evidence="8">Thioredoxin-like protein</fullName>
    </submittedName>
</protein>
<evidence type="ECO:0000259" key="7">
    <source>
        <dbReference type="Pfam" id="PF13462"/>
    </source>
</evidence>
<keyword evidence="9" id="KW-1185">Reference proteome</keyword>
<evidence type="ECO:0000256" key="4">
    <source>
        <dbReference type="ARBA" id="ARBA00023157"/>
    </source>
</evidence>